<accession>A0A6A1VQK9</accession>
<reference evidence="3 4" key="1">
    <citation type="journal article" date="2019" name="Plant Biotechnol. J.">
        <title>The red bayberry genome and genetic basis of sex determination.</title>
        <authorList>
            <person name="Jia H.M."/>
            <person name="Jia H.J."/>
            <person name="Cai Q.L."/>
            <person name="Wang Y."/>
            <person name="Zhao H.B."/>
            <person name="Yang W.F."/>
            <person name="Wang G.Y."/>
            <person name="Li Y.H."/>
            <person name="Zhan D.L."/>
            <person name="Shen Y.T."/>
            <person name="Niu Q.F."/>
            <person name="Chang L."/>
            <person name="Qiu J."/>
            <person name="Zhao L."/>
            <person name="Xie H.B."/>
            <person name="Fu W.Y."/>
            <person name="Jin J."/>
            <person name="Li X.W."/>
            <person name="Jiao Y."/>
            <person name="Zhou C.C."/>
            <person name="Tu T."/>
            <person name="Chai C.Y."/>
            <person name="Gao J.L."/>
            <person name="Fan L.J."/>
            <person name="van de Weg E."/>
            <person name="Wang J.Y."/>
            <person name="Gao Z.S."/>
        </authorList>
    </citation>
    <scope>NUCLEOTIDE SEQUENCE [LARGE SCALE GENOMIC DNA]</scope>
    <source>
        <tissue evidence="3">Leaves</tissue>
    </source>
</reference>
<dbReference type="PANTHER" id="PTHR32448">
    <property type="entry name" value="OS08G0158400 PROTEIN"/>
    <property type="match status" value="1"/>
</dbReference>
<dbReference type="Gene3D" id="3.40.462.20">
    <property type="match status" value="1"/>
</dbReference>
<keyword evidence="4" id="KW-1185">Reference proteome</keyword>
<feature type="region of interest" description="Disordered" evidence="1">
    <location>
        <begin position="210"/>
        <end position="236"/>
    </location>
</feature>
<dbReference type="OrthoDB" id="407275at2759"/>
<proteinExistence type="predicted"/>
<dbReference type="InterPro" id="IPR016166">
    <property type="entry name" value="FAD-bd_PCMH"/>
</dbReference>
<comment type="caution">
    <text evidence="3">The sequence shown here is derived from an EMBL/GenBank/DDBJ whole genome shotgun (WGS) entry which is preliminary data.</text>
</comment>
<dbReference type="InterPro" id="IPR006094">
    <property type="entry name" value="Oxid_FAD_bind_N"/>
</dbReference>
<gene>
    <name evidence="3" type="ORF">CJ030_MR5G024487</name>
</gene>
<dbReference type="Proteomes" id="UP000516437">
    <property type="component" value="Chromosome 5"/>
</dbReference>
<dbReference type="Gene3D" id="3.30.465.10">
    <property type="match status" value="1"/>
</dbReference>
<evidence type="ECO:0000313" key="4">
    <source>
        <dbReference type="Proteomes" id="UP000516437"/>
    </source>
</evidence>
<dbReference type="GO" id="GO:0071949">
    <property type="term" value="F:FAD binding"/>
    <property type="evidence" value="ECO:0007669"/>
    <property type="project" value="InterPro"/>
</dbReference>
<feature type="compositionally biased region" description="Basic and acidic residues" evidence="1">
    <location>
        <begin position="219"/>
        <end position="236"/>
    </location>
</feature>
<evidence type="ECO:0000256" key="1">
    <source>
        <dbReference type="SAM" id="MobiDB-lite"/>
    </source>
</evidence>
<name>A0A6A1VQK9_9ROSI</name>
<dbReference type="InterPro" id="IPR036318">
    <property type="entry name" value="FAD-bd_PCMH-like_sf"/>
</dbReference>
<sequence length="236" mass="26016">MTMRVFHMYQTCHLLSLTCSVFGILPSIYIQIEIAWDEAGATVGELYYRIAEKSQVHAFPAGAYPIVGTGGQFSGGGYGNLMRKYGLAADNILDAQIVVVNGTILNRESMGEDLFWAIRGGGGSSFGVILSWKIKLVPVPANVVVFDVKRTLEQNAIDVVYRWQHVADKLPKELFIRAQHVAQNDCSEMSWIESTLFWADFLAGSPTDGLLKRPAKVADSSKGKSDNMKEPIPKKD</sequence>
<protein>
    <submittedName>
        <fullName evidence="3">Tetrahydrocannabinolic acid synthase</fullName>
    </submittedName>
</protein>
<evidence type="ECO:0000259" key="2">
    <source>
        <dbReference type="PROSITE" id="PS51387"/>
    </source>
</evidence>
<dbReference type="EMBL" id="RXIC02000023">
    <property type="protein sequence ID" value="KAB1214945.1"/>
    <property type="molecule type" value="Genomic_DNA"/>
</dbReference>
<dbReference type="SUPFAM" id="SSF56176">
    <property type="entry name" value="FAD-binding/transporter-associated domain-like"/>
    <property type="match status" value="1"/>
</dbReference>
<dbReference type="AlphaFoldDB" id="A0A6A1VQK9"/>
<feature type="domain" description="FAD-binding PCMH-type" evidence="2">
    <location>
        <begin position="1"/>
        <end position="139"/>
    </location>
</feature>
<organism evidence="3 4">
    <name type="scientific">Morella rubra</name>
    <name type="common">Chinese bayberry</name>
    <dbReference type="NCBI Taxonomy" id="262757"/>
    <lineage>
        <taxon>Eukaryota</taxon>
        <taxon>Viridiplantae</taxon>
        <taxon>Streptophyta</taxon>
        <taxon>Embryophyta</taxon>
        <taxon>Tracheophyta</taxon>
        <taxon>Spermatophyta</taxon>
        <taxon>Magnoliopsida</taxon>
        <taxon>eudicotyledons</taxon>
        <taxon>Gunneridae</taxon>
        <taxon>Pentapetalae</taxon>
        <taxon>rosids</taxon>
        <taxon>fabids</taxon>
        <taxon>Fagales</taxon>
        <taxon>Myricaceae</taxon>
        <taxon>Morella</taxon>
    </lineage>
</organism>
<dbReference type="Pfam" id="PF01565">
    <property type="entry name" value="FAD_binding_4"/>
    <property type="match status" value="1"/>
</dbReference>
<dbReference type="PROSITE" id="PS51387">
    <property type="entry name" value="FAD_PCMH"/>
    <property type="match status" value="1"/>
</dbReference>
<dbReference type="InterPro" id="IPR016169">
    <property type="entry name" value="FAD-bd_PCMH_sub2"/>
</dbReference>
<evidence type="ECO:0000313" key="3">
    <source>
        <dbReference type="EMBL" id="KAB1214945.1"/>
    </source>
</evidence>